<protein>
    <submittedName>
        <fullName evidence="3">Extracellular solute-binding protein</fullName>
    </submittedName>
</protein>
<dbReference type="InterPro" id="IPR006059">
    <property type="entry name" value="SBP"/>
</dbReference>
<reference evidence="3 4" key="1">
    <citation type="submission" date="2020-08" db="EMBL/GenBank/DDBJ databases">
        <title>Cohnella phylogeny.</title>
        <authorList>
            <person name="Dunlap C."/>
        </authorList>
    </citation>
    <scope>NUCLEOTIDE SEQUENCE [LARGE SCALE GENOMIC DNA]</scope>
    <source>
        <strain evidence="3 4">CBP 2801</strain>
    </source>
</reference>
<organism evidence="3 4">
    <name type="scientific">Cohnella zeiphila</name>
    <dbReference type="NCBI Taxonomy" id="2761120"/>
    <lineage>
        <taxon>Bacteria</taxon>
        <taxon>Bacillati</taxon>
        <taxon>Bacillota</taxon>
        <taxon>Bacilli</taxon>
        <taxon>Bacillales</taxon>
        <taxon>Paenibacillaceae</taxon>
        <taxon>Cohnella</taxon>
    </lineage>
</organism>
<keyword evidence="2" id="KW-0732">Signal</keyword>
<dbReference type="Gene3D" id="3.40.190.10">
    <property type="entry name" value="Periplasmic binding protein-like II"/>
    <property type="match status" value="2"/>
</dbReference>
<name>A0A7X0SQU3_9BACL</name>
<accession>A0A7X0SQU3</accession>
<proteinExistence type="predicted"/>
<evidence type="ECO:0000313" key="4">
    <source>
        <dbReference type="Proteomes" id="UP000564644"/>
    </source>
</evidence>
<comment type="caution">
    <text evidence="3">The sequence shown here is derived from an EMBL/GenBank/DDBJ whole genome shotgun (WGS) entry which is preliminary data.</text>
</comment>
<sequence>MKRWPIATGMTATLLVIATACSGGGSNSGNNAAQEGSPSSSPSSSSAASSNTQQSTEPVTIKVFHANAGTLPSNVLDNPVMDEIEKRAGVKLEFVNTGGSQDEANQKLSTLIATNDLPDLIITGDMNINKLMLKNGMIEPLDNLISQYGPDLTANVKEGLDYSRLMYSDGKDGLYFVPGLIGDESFYPMGYDLVFQVRGDLLEKSGLGELKSLDDLLAYGKAAQQLEPTNAGGQKTYLSGIPFADPGGWDYVDWNTAHNDGFASVGGFNYLDIEKNELVPRFTDEDNSFWKAMTFWNKAYREGLLDPESATMKAQQVQDKGKALRYHLGLANWQIGWPNDVIRGNKDTEKGFIPTLLDAKQDYTFFRFSSPVGNNMLWSISKKSDKKEAVMKFMNFAASWDGVELMWNGPEGQLWKMDGGVPKPLPVDPNKPSDPDAAKKVGNAYMAPNFIINGKPLNPDKGWKVKYGDNAPERYVENMTEPEKKYIADHQLKYPTQIFETRQHYSADTSLIDPVKPDPNSDVALLEQQIKTYLDMNIARVVYAKDDASFAAAKQKFIKELSNMGIEKVMNFYKEGFETNKQKLSTMH</sequence>
<dbReference type="AlphaFoldDB" id="A0A7X0SQU3"/>
<feature type="signal peptide" evidence="2">
    <location>
        <begin position="1"/>
        <end position="22"/>
    </location>
</feature>
<gene>
    <name evidence="3" type="ORF">H7C18_26090</name>
</gene>
<dbReference type="RefSeq" id="WP_185132063.1">
    <property type="nucleotide sequence ID" value="NZ_JACJVO010000033.1"/>
</dbReference>
<dbReference type="Proteomes" id="UP000564644">
    <property type="component" value="Unassembled WGS sequence"/>
</dbReference>
<dbReference type="PANTHER" id="PTHR43649:SF12">
    <property type="entry name" value="DIACETYLCHITOBIOSE BINDING PROTEIN DASA"/>
    <property type="match status" value="1"/>
</dbReference>
<feature type="chain" id="PRO_5039584977" evidence="2">
    <location>
        <begin position="23"/>
        <end position="588"/>
    </location>
</feature>
<dbReference type="Pfam" id="PF01547">
    <property type="entry name" value="SBP_bac_1"/>
    <property type="match status" value="1"/>
</dbReference>
<feature type="region of interest" description="Disordered" evidence="1">
    <location>
        <begin position="27"/>
        <end position="56"/>
    </location>
</feature>
<dbReference type="EMBL" id="JACJVO010000033">
    <property type="protein sequence ID" value="MBB6734401.1"/>
    <property type="molecule type" value="Genomic_DNA"/>
</dbReference>
<dbReference type="SUPFAM" id="SSF53850">
    <property type="entry name" value="Periplasmic binding protein-like II"/>
    <property type="match status" value="1"/>
</dbReference>
<evidence type="ECO:0000313" key="3">
    <source>
        <dbReference type="EMBL" id="MBB6734401.1"/>
    </source>
</evidence>
<dbReference type="PROSITE" id="PS51257">
    <property type="entry name" value="PROKAR_LIPOPROTEIN"/>
    <property type="match status" value="1"/>
</dbReference>
<evidence type="ECO:0000256" key="2">
    <source>
        <dbReference type="SAM" id="SignalP"/>
    </source>
</evidence>
<keyword evidence="4" id="KW-1185">Reference proteome</keyword>
<evidence type="ECO:0000256" key="1">
    <source>
        <dbReference type="SAM" id="MobiDB-lite"/>
    </source>
</evidence>
<dbReference type="InterPro" id="IPR050490">
    <property type="entry name" value="Bact_solute-bd_prot1"/>
</dbReference>
<dbReference type="PANTHER" id="PTHR43649">
    <property type="entry name" value="ARABINOSE-BINDING PROTEIN-RELATED"/>
    <property type="match status" value="1"/>
</dbReference>
<feature type="compositionally biased region" description="Low complexity" evidence="1">
    <location>
        <begin position="37"/>
        <end position="50"/>
    </location>
</feature>